<dbReference type="CDD" id="cd01392">
    <property type="entry name" value="HTH_LacI"/>
    <property type="match status" value="1"/>
</dbReference>
<evidence type="ECO:0000256" key="1">
    <source>
        <dbReference type="ARBA" id="ARBA00022491"/>
    </source>
</evidence>
<keyword evidence="2" id="KW-0805">Transcription regulation</keyword>
<organism evidence="6">
    <name type="scientific">marine sediment metagenome</name>
    <dbReference type="NCBI Taxonomy" id="412755"/>
    <lineage>
        <taxon>unclassified sequences</taxon>
        <taxon>metagenomes</taxon>
        <taxon>ecological metagenomes</taxon>
    </lineage>
</organism>
<dbReference type="PANTHER" id="PTHR30146">
    <property type="entry name" value="LACI-RELATED TRANSCRIPTIONAL REPRESSOR"/>
    <property type="match status" value="1"/>
</dbReference>
<proteinExistence type="predicted"/>
<sequence length="346" mass="38736">MNRQTIITLRDIAKLAGVSTATVSRVLNKKEKGNMRKATCERIKRIIKQTGYTPHALASGLRKGLSNVIGVILPDNVNPYYAQLGKAVENECFNNGYLTLFCNTNSDRKREAAYIKHLTGQRVSGILLCSTGLTGREIRELVPDTINVILMDEELEDFSGDVVIGDDYKGGYEGARYLYNLGHADILIITGPEKRSSTENRLRGCLDFISETGMVCDERYIMRGDYNLRTAYNIVKEALIKKLRFSVVFAFNDLMAIGVIKAISENNLSVPQDVSVLGYDNIFIDDLTNPSITTVATPFEDLGRIAVKRLLERIDSESKRGERILLQPTLIVRESCCQLKKAQRKK</sequence>
<dbReference type="GO" id="GO:0000976">
    <property type="term" value="F:transcription cis-regulatory region binding"/>
    <property type="evidence" value="ECO:0007669"/>
    <property type="project" value="TreeGrafter"/>
</dbReference>
<dbReference type="InterPro" id="IPR000843">
    <property type="entry name" value="HTH_LacI"/>
</dbReference>
<gene>
    <name evidence="6" type="ORF">LCGC14_1540270</name>
</gene>
<dbReference type="PROSITE" id="PS00356">
    <property type="entry name" value="HTH_LACI_1"/>
    <property type="match status" value="1"/>
</dbReference>
<feature type="domain" description="HTH lacI-type" evidence="5">
    <location>
        <begin position="7"/>
        <end position="63"/>
    </location>
</feature>
<dbReference type="Gene3D" id="3.40.50.2300">
    <property type="match status" value="2"/>
</dbReference>
<dbReference type="PANTHER" id="PTHR30146:SF148">
    <property type="entry name" value="HTH-TYPE TRANSCRIPTIONAL REPRESSOR PURR-RELATED"/>
    <property type="match status" value="1"/>
</dbReference>
<keyword evidence="3" id="KW-0238">DNA-binding</keyword>
<reference evidence="6" key="1">
    <citation type="journal article" date="2015" name="Nature">
        <title>Complex archaea that bridge the gap between prokaryotes and eukaryotes.</title>
        <authorList>
            <person name="Spang A."/>
            <person name="Saw J.H."/>
            <person name="Jorgensen S.L."/>
            <person name="Zaremba-Niedzwiedzka K."/>
            <person name="Martijn J."/>
            <person name="Lind A.E."/>
            <person name="van Eijk R."/>
            <person name="Schleper C."/>
            <person name="Guy L."/>
            <person name="Ettema T.J."/>
        </authorList>
    </citation>
    <scope>NUCLEOTIDE SEQUENCE</scope>
</reference>
<comment type="caution">
    <text evidence="6">The sequence shown here is derived from an EMBL/GenBank/DDBJ whole genome shotgun (WGS) entry which is preliminary data.</text>
</comment>
<keyword evidence="4" id="KW-0804">Transcription</keyword>
<evidence type="ECO:0000256" key="4">
    <source>
        <dbReference type="ARBA" id="ARBA00023163"/>
    </source>
</evidence>
<dbReference type="InterPro" id="IPR046335">
    <property type="entry name" value="LacI/GalR-like_sensor"/>
</dbReference>
<dbReference type="EMBL" id="LAZR01011650">
    <property type="protein sequence ID" value="KKM60595.1"/>
    <property type="molecule type" value="Genomic_DNA"/>
</dbReference>
<dbReference type="CDD" id="cd06267">
    <property type="entry name" value="PBP1_LacI_sugar_binding-like"/>
    <property type="match status" value="1"/>
</dbReference>
<dbReference type="PROSITE" id="PS50932">
    <property type="entry name" value="HTH_LACI_2"/>
    <property type="match status" value="1"/>
</dbReference>
<evidence type="ECO:0000259" key="5">
    <source>
        <dbReference type="PROSITE" id="PS50932"/>
    </source>
</evidence>
<evidence type="ECO:0000256" key="3">
    <source>
        <dbReference type="ARBA" id="ARBA00023125"/>
    </source>
</evidence>
<accession>A0A0F9L9A4</accession>
<name>A0A0F9L9A4_9ZZZZ</name>
<dbReference type="InterPro" id="IPR028082">
    <property type="entry name" value="Peripla_BP_I"/>
</dbReference>
<dbReference type="Gene3D" id="1.10.260.40">
    <property type="entry name" value="lambda repressor-like DNA-binding domains"/>
    <property type="match status" value="1"/>
</dbReference>
<dbReference type="SUPFAM" id="SSF53822">
    <property type="entry name" value="Periplasmic binding protein-like I"/>
    <property type="match status" value="1"/>
</dbReference>
<evidence type="ECO:0000313" key="6">
    <source>
        <dbReference type="EMBL" id="KKM60595.1"/>
    </source>
</evidence>
<dbReference type="Pfam" id="PF13377">
    <property type="entry name" value="Peripla_BP_3"/>
    <property type="match status" value="1"/>
</dbReference>
<dbReference type="InterPro" id="IPR010982">
    <property type="entry name" value="Lambda_DNA-bd_dom_sf"/>
</dbReference>
<protein>
    <recommendedName>
        <fullName evidence="5">HTH lacI-type domain-containing protein</fullName>
    </recommendedName>
</protein>
<evidence type="ECO:0000256" key="2">
    <source>
        <dbReference type="ARBA" id="ARBA00023015"/>
    </source>
</evidence>
<dbReference type="GO" id="GO:0003700">
    <property type="term" value="F:DNA-binding transcription factor activity"/>
    <property type="evidence" value="ECO:0007669"/>
    <property type="project" value="TreeGrafter"/>
</dbReference>
<dbReference type="SUPFAM" id="SSF47413">
    <property type="entry name" value="lambda repressor-like DNA-binding domains"/>
    <property type="match status" value="1"/>
</dbReference>
<dbReference type="SMART" id="SM00354">
    <property type="entry name" value="HTH_LACI"/>
    <property type="match status" value="1"/>
</dbReference>
<keyword evidence="1" id="KW-0678">Repressor</keyword>
<dbReference type="PRINTS" id="PR00036">
    <property type="entry name" value="HTHLACI"/>
</dbReference>
<dbReference type="Pfam" id="PF00356">
    <property type="entry name" value="LacI"/>
    <property type="match status" value="1"/>
</dbReference>
<dbReference type="AlphaFoldDB" id="A0A0F9L9A4"/>